<feature type="transmembrane region" description="Helical" evidence="1">
    <location>
        <begin position="79"/>
        <end position="102"/>
    </location>
</feature>
<evidence type="ECO:0000313" key="3">
    <source>
        <dbReference type="EMBL" id="GAX16940.1"/>
    </source>
</evidence>
<dbReference type="Proteomes" id="UP000198406">
    <property type="component" value="Unassembled WGS sequence"/>
</dbReference>
<comment type="caution">
    <text evidence="3">The sequence shown here is derived from an EMBL/GenBank/DDBJ whole genome shotgun (WGS) entry which is preliminary data.</text>
</comment>
<feature type="chain" id="PRO_5012373892" description="Transmembrane protein" evidence="2">
    <location>
        <begin position="21"/>
        <end position="114"/>
    </location>
</feature>
<evidence type="ECO:0000256" key="1">
    <source>
        <dbReference type="SAM" id="Phobius"/>
    </source>
</evidence>
<organism evidence="3 4">
    <name type="scientific">Fistulifera solaris</name>
    <name type="common">Oleaginous diatom</name>
    <dbReference type="NCBI Taxonomy" id="1519565"/>
    <lineage>
        <taxon>Eukaryota</taxon>
        <taxon>Sar</taxon>
        <taxon>Stramenopiles</taxon>
        <taxon>Ochrophyta</taxon>
        <taxon>Bacillariophyta</taxon>
        <taxon>Bacillariophyceae</taxon>
        <taxon>Bacillariophycidae</taxon>
        <taxon>Naviculales</taxon>
        <taxon>Naviculaceae</taxon>
        <taxon>Fistulifera</taxon>
    </lineage>
</organism>
<keyword evidence="2" id="KW-0732">Signal</keyword>
<dbReference type="AlphaFoldDB" id="A0A1Z5JSE2"/>
<gene>
    <name evidence="3" type="ORF">FisN_5Hh317</name>
</gene>
<dbReference type="InParanoid" id="A0A1Z5JSE2"/>
<protein>
    <recommendedName>
        <fullName evidence="5">Transmembrane protein</fullName>
    </recommendedName>
</protein>
<name>A0A1Z5JSE2_FISSO</name>
<keyword evidence="1" id="KW-1133">Transmembrane helix</keyword>
<evidence type="ECO:0008006" key="5">
    <source>
        <dbReference type="Google" id="ProtNLM"/>
    </source>
</evidence>
<dbReference type="OrthoDB" id="196936at2759"/>
<reference evidence="3 4" key="1">
    <citation type="journal article" date="2015" name="Plant Cell">
        <title>Oil accumulation by the oleaginous diatom Fistulifera solaris as revealed by the genome and transcriptome.</title>
        <authorList>
            <person name="Tanaka T."/>
            <person name="Maeda Y."/>
            <person name="Veluchamy A."/>
            <person name="Tanaka M."/>
            <person name="Abida H."/>
            <person name="Marechal E."/>
            <person name="Bowler C."/>
            <person name="Muto M."/>
            <person name="Sunaga Y."/>
            <person name="Tanaka M."/>
            <person name="Yoshino T."/>
            <person name="Taniguchi T."/>
            <person name="Fukuda Y."/>
            <person name="Nemoto M."/>
            <person name="Matsumoto M."/>
            <person name="Wong P.S."/>
            <person name="Aburatani S."/>
            <person name="Fujibuchi W."/>
        </authorList>
    </citation>
    <scope>NUCLEOTIDE SEQUENCE [LARGE SCALE GENOMIC DNA]</scope>
    <source>
        <strain evidence="3 4">JPCC DA0580</strain>
    </source>
</reference>
<sequence>MTRAILNIVALFLAMASASAFVIQPQAALCRTSPATSLGIFNRNKKEEEDLSYIESRDMTREEMLDLNKQNEEIMNAELIGMTAFSLIISIPMLYLVWVGFFSETAEIASDLPY</sequence>
<feature type="signal peptide" evidence="2">
    <location>
        <begin position="1"/>
        <end position="20"/>
    </location>
</feature>
<dbReference type="EMBL" id="BDSP01000111">
    <property type="protein sequence ID" value="GAX16940.1"/>
    <property type="molecule type" value="Genomic_DNA"/>
</dbReference>
<keyword evidence="1" id="KW-0812">Transmembrane</keyword>
<accession>A0A1Z5JSE2</accession>
<keyword evidence="1" id="KW-0472">Membrane</keyword>
<evidence type="ECO:0000313" key="4">
    <source>
        <dbReference type="Proteomes" id="UP000198406"/>
    </source>
</evidence>
<keyword evidence="4" id="KW-1185">Reference proteome</keyword>
<evidence type="ECO:0000256" key="2">
    <source>
        <dbReference type="SAM" id="SignalP"/>
    </source>
</evidence>
<proteinExistence type="predicted"/>